<keyword evidence="1" id="KW-1133">Transmembrane helix</keyword>
<name>A0A7G9GVE9_9FUSO</name>
<dbReference type="KEGG" id="fho:H9Q81_07400"/>
<gene>
    <name evidence="2" type="ORF">H9Q81_07400</name>
</gene>
<dbReference type="EMBL" id="CP060637">
    <property type="protein sequence ID" value="QNM14781.1"/>
    <property type="molecule type" value="Genomic_DNA"/>
</dbReference>
<reference evidence="2 3" key="1">
    <citation type="submission" date="2020-08" db="EMBL/GenBank/DDBJ databases">
        <authorList>
            <person name="Liu C."/>
            <person name="Sun Q."/>
        </authorList>
    </citation>
    <scope>NUCLEOTIDE SEQUENCE [LARGE SCALE GENOMIC DNA]</scope>
    <source>
        <strain evidence="2 3">NSJ-57</strain>
    </source>
</reference>
<dbReference type="Pfam" id="PF14897">
    <property type="entry name" value="EpsG"/>
    <property type="match status" value="1"/>
</dbReference>
<feature type="transmembrane region" description="Helical" evidence="1">
    <location>
        <begin position="27"/>
        <end position="43"/>
    </location>
</feature>
<feature type="transmembrane region" description="Helical" evidence="1">
    <location>
        <begin position="267"/>
        <end position="285"/>
    </location>
</feature>
<feature type="transmembrane region" description="Helical" evidence="1">
    <location>
        <begin position="315"/>
        <end position="334"/>
    </location>
</feature>
<dbReference type="Proteomes" id="UP000515913">
    <property type="component" value="Chromosome"/>
</dbReference>
<proteinExistence type="predicted"/>
<dbReference type="InterPro" id="IPR049458">
    <property type="entry name" value="EpsG-like"/>
</dbReference>
<protein>
    <submittedName>
        <fullName evidence="2">EpsG family protein</fullName>
    </submittedName>
</protein>
<feature type="transmembrane region" description="Helical" evidence="1">
    <location>
        <begin position="194"/>
        <end position="216"/>
    </location>
</feature>
<feature type="transmembrane region" description="Helical" evidence="1">
    <location>
        <begin position="93"/>
        <end position="110"/>
    </location>
</feature>
<evidence type="ECO:0000313" key="2">
    <source>
        <dbReference type="EMBL" id="QNM14781.1"/>
    </source>
</evidence>
<feature type="transmembrane region" description="Helical" evidence="1">
    <location>
        <begin position="237"/>
        <end position="255"/>
    </location>
</feature>
<dbReference type="AlphaFoldDB" id="A0A7G9GVE9"/>
<feature type="transmembrane region" description="Helical" evidence="1">
    <location>
        <begin position="6"/>
        <end position="22"/>
    </location>
</feature>
<keyword evidence="3" id="KW-1185">Reference proteome</keyword>
<organism evidence="2 3">
    <name type="scientific">Fusobacterium hominis</name>
    <dbReference type="NCBI Taxonomy" id="2764326"/>
    <lineage>
        <taxon>Bacteria</taxon>
        <taxon>Fusobacteriati</taxon>
        <taxon>Fusobacteriota</taxon>
        <taxon>Fusobacteriia</taxon>
        <taxon>Fusobacteriales</taxon>
        <taxon>Fusobacteriaceae</taxon>
        <taxon>Fusobacterium</taxon>
    </lineage>
</organism>
<keyword evidence="1" id="KW-0472">Membrane</keyword>
<sequence>MGFYSVDWVYFIFPIFCIIFLFSKNRLIYIILSIYLVIFIGLSKIGADYNGYLMHFNMHRSRIALKYIHGEIFFKLLMRFFAENNFSYDVFRMIYLSLAMILLCIFLYKLSKNYILTLYIIYNGYIIYLCSAYRQMFSMILFFISLYYLKNRKFKRACILNCIGVGFHISSILALLLVFMSNKIKKININRKKIVYLLFICLGLRFCMSYSLSLFTKIFFLMGRSEQFESYTSMSELLPFGLITRLIPFTVVILFFKGQSKFENKLFFMYIISILLYVLFPYDLMMGRLTNNGRILECLLFPIIIFEQKQKFNKIYIIIFVIIYFILAFINQMLKQRGFYPYLNYIFI</sequence>
<evidence type="ECO:0000313" key="3">
    <source>
        <dbReference type="Proteomes" id="UP000515913"/>
    </source>
</evidence>
<feature type="transmembrane region" description="Helical" evidence="1">
    <location>
        <begin position="158"/>
        <end position="182"/>
    </location>
</feature>
<feature type="transmembrane region" description="Helical" evidence="1">
    <location>
        <begin position="125"/>
        <end position="149"/>
    </location>
</feature>
<evidence type="ECO:0000256" key="1">
    <source>
        <dbReference type="SAM" id="Phobius"/>
    </source>
</evidence>
<keyword evidence="1" id="KW-0812">Transmembrane</keyword>
<accession>A0A7G9GVE9</accession>